<protein>
    <recommendedName>
        <fullName evidence="2">Domain of unknown function at the cortex 1 domain-containing protein</fullName>
    </recommendedName>
</protein>
<gene>
    <name evidence="3" type="ORF">SEMRO_1807_G298930.1</name>
</gene>
<feature type="region of interest" description="Disordered" evidence="1">
    <location>
        <begin position="405"/>
        <end position="434"/>
    </location>
</feature>
<reference evidence="3" key="1">
    <citation type="submission" date="2020-06" db="EMBL/GenBank/DDBJ databases">
        <authorList>
            <consortium name="Plant Systems Biology data submission"/>
        </authorList>
    </citation>
    <scope>NUCLEOTIDE SEQUENCE</scope>
    <source>
        <strain evidence="3">D6</strain>
    </source>
</reference>
<evidence type="ECO:0000313" key="3">
    <source>
        <dbReference type="EMBL" id="CAB9526303.1"/>
    </source>
</evidence>
<feature type="compositionally biased region" description="Low complexity" evidence="1">
    <location>
        <begin position="1"/>
        <end position="14"/>
    </location>
</feature>
<evidence type="ECO:0000313" key="4">
    <source>
        <dbReference type="Proteomes" id="UP001153069"/>
    </source>
</evidence>
<name>A0A9N8HXH2_9STRA</name>
<evidence type="ECO:0000259" key="2">
    <source>
        <dbReference type="Pfam" id="PF08588"/>
    </source>
</evidence>
<accession>A0A9N8HXH2</accession>
<dbReference type="AlphaFoldDB" id="A0A9N8HXH2"/>
<proteinExistence type="predicted"/>
<sequence length="554" mass="63762">MSVGSSTSSDSSTSLEDNDTNKLKGCLLRAERELFRFFSLPLPIEHQQQYDRYNHNAKSSPPLVNDQDEDEEDTNKKNKKKWWRRSNKAHQQEEAPPPPPIDFVEQQQYTRVSQTTPNYPLPPHPSTWPQRPVFIRASPGTSTHIVGVRGLPDDFCEKHPDLVPVNSGSEPPGHCLIVDFVSKHMVGSLLIRVRGVPSLVHNTATTTNAKKDYFGTRQRTFQGVIRGRFRHSQPVYDCLSGQTFRRPAGKLPPNWIIKAFQALLARLAPHSSLELFGPKPRSLAPLISTTQTILVTPLKSNNDTTTTTNTTTTNKEQQDQGLVCHDGQFFYDSIYDDHINHCYASNDAATMEQEFQEPHATHPHSMIHEATQALAPDDIVPVAPPTKDDTNKNRKFRKRYFNKLLSKSKRTQRQEEKKHAHDEQHHDHHHDESFDFSHHHLPEFAFSTDKEYTFEFYENLVMFENPQKEFAMNLRLPLLRHIPIAPTTDGQPIQMMCAIRKQQQQQQQRHNEEGDDEECVAGWDDELEYLWAFEVWHESLYEYACKAHGIPVDE</sequence>
<dbReference type="OrthoDB" id="329699at2759"/>
<dbReference type="InterPro" id="IPR013897">
    <property type="entry name" value="Duc1"/>
</dbReference>
<dbReference type="EMBL" id="CAICTM010001805">
    <property type="protein sequence ID" value="CAB9526303.1"/>
    <property type="molecule type" value="Genomic_DNA"/>
</dbReference>
<feature type="compositionally biased region" description="Basic and acidic residues" evidence="1">
    <location>
        <begin position="412"/>
        <end position="434"/>
    </location>
</feature>
<dbReference type="PANTHER" id="PTHR34826">
    <property type="entry name" value="UPF0590 PROTEIN C409.17C"/>
    <property type="match status" value="1"/>
</dbReference>
<dbReference type="Pfam" id="PF08588">
    <property type="entry name" value="Duc1"/>
    <property type="match status" value="1"/>
</dbReference>
<feature type="region of interest" description="Disordered" evidence="1">
    <location>
        <begin position="1"/>
        <end position="23"/>
    </location>
</feature>
<evidence type="ECO:0000256" key="1">
    <source>
        <dbReference type="SAM" id="MobiDB-lite"/>
    </source>
</evidence>
<feature type="region of interest" description="Disordered" evidence="1">
    <location>
        <begin position="54"/>
        <end position="103"/>
    </location>
</feature>
<feature type="compositionally biased region" description="Basic residues" evidence="1">
    <location>
        <begin position="77"/>
        <end position="88"/>
    </location>
</feature>
<keyword evidence="4" id="KW-1185">Reference proteome</keyword>
<dbReference type="PANTHER" id="PTHR34826:SF2">
    <property type="entry name" value="UPF0590 PROTEIN C409.17C"/>
    <property type="match status" value="1"/>
</dbReference>
<comment type="caution">
    <text evidence="3">The sequence shown here is derived from an EMBL/GenBank/DDBJ whole genome shotgun (WGS) entry which is preliminary data.</text>
</comment>
<organism evidence="3 4">
    <name type="scientific">Seminavis robusta</name>
    <dbReference type="NCBI Taxonomy" id="568900"/>
    <lineage>
        <taxon>Eukaryota</taxon>
        <taxon>Sar</taxon>
        <taxon>Stramenopiles</taxon>
        <taxon>Ochrophyta</taxon>
        <taxon>Bacillariophyta</taxon>
        <taxon>Bacillariophyceae</taxon>
        <taxon>Bacillariophycidae</taxon>
        <taxon>Naviculales</taxon>
        <taxon>Naviculaceae</taxon>
        <taxon>Seminavis</taxon>
    </lineage>
</organism>
<feature type="domain" description="Domain of unknown function at the cortex 1" evidence="2">
    <location>
        <begin position="162"/>
        <end position="503"/>
    </location>
</feature>
<dbReference type="Proteomes" id="UP001153069">
    <property type="component" value="Unassembled WGS sequence"/>
</dbReference>